<keyword evidence="3" id="KW-1185">Reference proteome</keyword>
<reference evidence="2 3" key="1">
    <citation type="journal article" date="2013" name="BMC Genomics">
        <title>Comparative genomics of parasitic silkworm microsporidia reveal an association between genome expansion and host adaptation.</title>
        <authorList>
            <person name="Pan G."/>
            <person name="Xu J."/>
            <person name="Li T."/>
            <person name="Xia Q."/>
            <person name="Liu S.L."/>
            <person name="Zhang G."/>
            <person name="Li S."/>
            <person name="Li C."/>
            <person name="Liu H."/>
            <person name="Yang L."/>
            <person name="Liu T."/>
            <person name="Zhang X."/>
            <person name="Wu Z."/>
            <person name="Fan W."/>
            <person name="Dang X."/>
            <person name="Xiang H."/>
            <person name="Tao M."/>
            <person name="Li Y."/>
            <person name="Hu J."/>
            <person name="Li Z."/>
            <person name="Lin L."/>
            <person name="Luo J."/>
            <person name="Geng L."/>
            <person name="Wang L."/>
            <person name="Long M."/>
            <person name="Wan Y."/>
            <person name="He N."/>
            <person name="Zhang Z."/>
            <person name="Lu C."/>
            <person name="Keeling P.J."/>
            <person name="Wang J."/>
            <person name="Xiang Z."/>
            <person name="Zhou Z."/>
        </authorList>
    </citation>
    <scope>NUCLEOTIDE SEQUENCE [LARGE SCALE GENOMIC DNA]</scope>
    <source>
        <strain evidence="3">CQ1 / CVCC 102059</strain>
    </source>
</reference>
<protein>
    <submittedName>
        <fullName evidence="2">Uncharacterized protein</fullName>
    </submittedName>
</protein>
<evidence type="ECO:0000313" key="3">
    <source>
        <dbReference type="Proteomes" id="UP000016927"/>
    </source>
</evidence>
<keyword evidence="1" id="KW-1133">Transmembrane helix</keyword>
<dbReference type="HOGENOM" id="CLU_1982202_0_0_1"/>
<dbReference type="Proteomes" id="UP000016927">
    <property type="component" value="Unassembled WGS sequence"/>
</dbReference>
<keyword evidence="1" id="KW-0472">Membrane</keyword>
<keyword evidence="1" id="KW-0812">Transmembrane</keyword>
<dbReference type="VEuPathDB" id="MicrosporidiaDB:NBO_8g0003"/>
<dbReference type="EMBL" id="KB908916">
    <property type="protein sequence ID" value="EOB15138.1"/>
    <property type="molecule type" value="Genomic_DNA"/>
</dbReference>
<name>R0MQH1_NOSB1</name>
<accession>R0MQH1</accession>
<feature type="transmembrane region" description="Helical" evidence="1">
    <location>
        <begin position="12"/>
        <end position="31"/>
    </location>
</feature>
<sequence length="126" mass="15007">MKSYTNIFNKYERTYMVCCIFLVWQFVINIYELSWLITVNFEENVIKSHLENDKYTLSLFKKSNEVGIIFAISTVIVSFCSICIYNGAYYISKRKKNSRSFIYNEIYSIIFHTTINTMMSFTMKPI</sequence>
<evidence type="ECO:0000256" key="1">
    <source>
        <dbReference type="SAM" id="Phobius"/>
    </source>
</evidence>
<gene>
    <name evidence="2" type="ORF">NBO_8g0003</name>
</gene>
<organism evidence="2 3">
    <name type="scientific">Nosema bombycis (strain CQ1 / CVCC 102059)</name>
    <name type="common">Microsporidian parasite</name>
    <name type="synonym">Pebrine of silkworm</name>
    <dbReference type="NCBI Taxonomy" id="578461"/>
    <lineage>
        <taxon>Eukaryota</taxon>
        <taxon>Fungi</taxon>
        <taxon>Fungi incertae sedis</taxon>
        <taxon>Microsporidia</taxon>
        <taxon>Nosematidae</taxon>
        <taxon>Nosema</taxon>
    </lineage>
</organism>
<dbReference type="AlphaFoldDB" id="R0MQH1"/>
<feature type="transmembrane region" description="Helical" evidence="1">
    <location>
        <begin position="66"/>
        <end position="91"/>
    </location>
</feature>
<evidence type="ECO:0000313" key="2">
    <source>
        <dbReference type="EMBL" id="EOB15138.1"/>
    </source>
</evidence>
<proteinExistence type="predicted"/>